<name>A0A238IWF0_9RHOB</name>
<dbReference type="OrthoDB" id="7866534at2"/>
<organism evidence="2 3">
    <name type="scientific">Boseongicola aestuarii</name>
    <dbReference type="NCBI Taxonomy" id="1470561"/>
    <lineage>
        <taxon>Bacteria</taxon>
        <taxon>Pseudomonadati</taxon>
        <taxon>Pseudomonadota</taxon>
        <taxon>Alphaproteobacteria</taxon>
        <taxon>Rhodobacterales</taxon>
        <taxon>Paracoccaceae</taxon>
        <taxon>Boseongicola</taxon>
    </lineage>
</organism>
<sequence>MSAHQFDEFERRMRRINRRHSKLSHGFVTQITDDGLVVAKPRKPRGYALVRGTFLLLLVMLIFKGFLHSNLGAVAYQAQVETLRGGNTIEQIGALAMTADPVTLSISSAISSLVR</sequence>
<keyword evidence="1" id="KW-0812">Transmembrane</keyword>
<dbReference type="AlphaFoldDB" id="A0A238IWF0"/>
<keyword evidence="1" id="KW-0472">Membrane</keyword>
<keyword evidence="1" id="KW-1133">Transmembrane helix</keyword>
<evidence type="ECO:0000313" key="2">
    <source>
        <dbReference type="EMBL" id="SMX22747.1"/>
    </source>
</evidence>
<gene>
    <name evidence="2" type="ORF">BOA8489_00845</name>
</gene>
<dbReference type="RefSeq" id="WP_093972720.1">
    <property type="nucleotide sequence ID" value="NZ_FXXQ01000002.1"/>
</dbReference>
<keyword evidence="3" id="KW-1185">Reference proteome</keyword>
<evidence type="ECO:0000313" key="3">
    <source>
        <dbReference type="Proteomes" id="UP000201838"/>
    </source>
</evidence>
<evidence type="ECO:0000256" key="1">
    <source>
        <dbReference type="SAM" id="Phobius"/>
    </source>
</evidence>
<accession>A0A238IWF0</accession>
<feature type="transmembrane region" description="Helical" evidence="1">
    <location>
        <begin position="48"/>
        <end position="67"/>
    </location>
</feature>
<proteinExistence type="predicted"/>
<dbReference type="EMBL" id="FXXQ01000002">
    <property type="protein sequence ID" value="SMX22747.1"/>
    <property type="molecule type" value="Genomic_DNA"/>
</dbReference>
<reference evidence="2 3" key="1">
    <citation type="submission" date="2017-05" db="EMBL/GenBank/DDBJ databases">
        <authorList>
            <person name="Song R."/>
            <person name="Chenine A.L."/>
            <person name="Ruprecht R.M."/>
        </authorList>
    </citation>
    <scope>NUCLEOTIDE SEQUENCE [LARGE SCALE GENOMIC DNA]</scope>
    <source>
        <strain evidence="2 3">CECT 8489</strain>
    </source>
</reference>
<protein>
    <submittedName>
        <fullName evidence="2">Uncharacterized protein</fullName>
    </submittedName>
</protein>
<dbReference type="Proteomes" id="UP000201838">
    <property type="component" value="Unassembled WGS sequence"/>
</dbReference>